<dbReference type="EMBL" id="UYRX01000085">
    <property type="protein sequence ID" value="VDK73202.1"/>
    <property type="molecule type" value="Genomic_DNA"/>
</dbReference>
<proteinExistence type="predicted"/>
<evidence type="ECO:0000259" key="5">
    <source>
        <dbReference type="SMART" id="SM00727"/>
    </source>
</evidence>
<reference evidence="6 7" key="1">
    <citation type="submission" date="2018-08" db="EMBL/GenBank/DDBJ databases">
        <authorList>
            <person name="Laetsch R D."/>
            <person name="Stevens L."/>
            <person name="Kumar S."/>
            <person name="Blaxter L. M."/>
        </authorList>
    </citation>
    <scope>NUCLEOTIDE SEQUENCE [LARGE SCALE GENOMIC DNA]</scope>
</reference>
<feature type="domain" description="STI1" evidence="5">
    <location>
        <begin position="88"/>
        <end position="127"/>
    </location>
</feature>
<dbReference type="Gene3D" id="1.10.260.100">
    <property type="match status" value="1"/>
</dbReference>
<evidence type="ECO:0000313" key="6">
    <source>
        <dbReference type="EMBL" id="VDK73202.1"/>
    </source>
</evidence>
<dbReference type="STRING" id="42156.A0A3P6SBB1"/>
<evidence type="ECO:0000256" key="2">
    <source>
        <dbReference type="ARBA" id="ARBA00022803"/>
    </source>
</evidence>
<organism evidence="6 7">
    <name type="scientific">Litomosoides sigmodontis</name>
    <name type="common">Filarial nematode worm</name>
    <dbReference type="NCBI Taxonomy" id="42156"/>
    <lineage>
        <taxon>Eukaryota</taxon>
        <taxon>Metazoa</taxon>
        <taxon>Ecdysozoa</taxon>
        <taxon>Nematoda</taxon>
        <taxon>Chromadorea</taxon>
        <taxon>Rhabditida</taxon>
        <taxon>Spirurina</taxon>
        <taxon>Spiruromorpha</taxon>
        <taxon>Filarioidea</taxon>
        <taxon>Onchocercidae</taxon>
        <taxon>Litomosoides</taxon>
    </lineage>
</organism>
<comment type="function">
    <text evidence="3">One HIP oligomer binds the ATPase domains of at least two HSC70 molecules dependent on activation of the HSC70 ATPase by HSP40. Stabilizes the ADP state of HSC70 that has a high affinity for substrate protein. Through its own chaperone activity, it may contribute to the interaction of HSC70 with various target proteins.</text>
</comment>
<evidence type="ECO:0000256" key="3">
    <source>
        <dbReference type="ARBA" id="ARBA00037033"/>
    </source>
</evidence>
<dbReference type="SMART" id="SM00727">
    <property type="entry name" value="STI1"/>
    <property type="match status" value="1"/>
</dbReference>
<dbReference type="InterPro" id="IPR006636">
    <property type="entry name" value="STI1_HS-bd"/>
</dbReference>
<dbReference type="GO" id="GO:0030544">
    <property type="term" value="F:Hsp70 protein binding"/>
    <property type="evidence" value="ECO:0007669"/>
    <property type="project" value="TreeGrafter"/>
</dbReference>
<dbReference type="PANTHER" id="PTHR45883:SF2">
    <property type="entry name" value="HSC70-INTERACTING PROTEIN"/>
    <property type="match status" value="1"/>
</dbReference>
<accession>A0A3P6SBB1</accession>
<protein>
    <recommendedName>
        <fullName evidence="5">STI1 domain-containing protein</fullName>
    </recommendedName>
</protein>
<sequence length="171" mass="18785">MSVFALIYEFKNLVGETAKKILEHNRNKERLKEEKELKLRQERIRQAQEARKREEEEKKHAESAGGGGGFGGFNMPNMPKGFEKIFQDSEVMNLLQDEDVLAAYMDITNNPASIAKHMSNPKVMKLFSKIGNATGGFGMGGASPEMKGAATTSGGNTTNVPPNKAPEPDLD</sequence>
<gene>
    <name evidence="6" type="ORF">NLS_LOCUS2025</name>
</gene>
<dbReference type="Proteomes" id="UP000277928">
    <property type="component" value="Unassembled WGS sequence"/>
</dbReference>
<dbReference type="PANTHER" id="PTHR45883">
    <property type="entry name" value="HSC70-INTERACTING PROTEIN"/>
    <property type="match status" value="1"/>
</dbReference>
<dbReference type="InterPro" id="IPR041243">
    <property type="entry name" value="STI1/HOP_DP"/>
</dbReference>
<evidence type="ECO:0000256" key="1">
    <source>
        <dbReference type="ARBA" id="ARBA00022737"/>
    </source>
</evidence>
<keyword evidence="7" id="KW-1185">Reference proteome</keyword>
<keyword evidence="1" id="KW-0677">Repeat</keyword>
<feature type="region of interest" description="Disordered" evidence="4">
    <location>
        <begin position="138"/>
        <end position="171"/>
    </location>
</feature>
<dbReference type="OMA" id="NIAKHMS"/>
<dbReference type="Pfam" id="PF17830">
    <property type="entry name" value="STI1-HOP_DP"/>
    <property type="match status" value="1"/>
</dbReference>
<name>A0A3P6SBB1_LITSI</name>
<evidence type="ECO:0000313" key="7">
    <source>
        <dbReference type="Proteomes" id="UP000277928"/>
    </source>
</evidence>
<feature type="compositionally biased region" description="Basic and acidic residues" evidence="4">
    <location>
        <begin position="23"/>
        <end position="62"/>
    </location>
</feature>
<evidence type="ECO:0000256" key="4">
    <source>
        <dbReference type="SAM" id="MobiDB-lite"/>
    </source>
</evidence>
<dbReference type="OrthoDB" id="533763at2759"/>
<feature type="compositionally biased region" description="Low complexity" evidence="4">
    <location>
        <begin position="148"/>
        <end position="159"/>
    </location>
</feature>
<feature type="region of interest" description="Disordered" evidence="4">
    <location>
        <begin position="23"/>
        <end position="74"/>
    </location>
</feature>
<dbReference type="AlphaFoldDB" id="A0A3P6SBB1"/>
<keyword evidence="2" id="KW-0802">TPR repeat</keyword>